<reference evidence="9" key="1">
    <citation type="journal article" date="2019" name="bioRxiv">
        <title>Genomics, evolutionary history and diagnostics of the Alternaria alternata species group including apple and Asian pear pathotypes.</title>
        <authorList>
            <person name="Armitage A.D."/>
            <person name="Cockerton H.M."/>
            <person name="Sreenivasaprasad S."/>
            <person name="Woodhall J.W."/>
            <person name="Lane C.R."/>
            <person name="Harrison R.J."/>
            <person name="Clarkson J.P."/>
        </authorList>
    </citation>
    <scope>NUCLEOTIDE SEQUENCE [LARGE SCALE GENOMIC DNA]</scope>
    <source>
        <strain evidence="9">FERA 1177</strain>
    </source>
</reference>
<dbReference type="PANTHER" id="PTHR33048:SF92">
    <property type="entry name" value="INTEGRAL MEMBRANE PROTEIN"/>
    <property type="match status" value="1"/>
</dbReference>
<dbReference type="EMBL" id="PDXD01000104">
    <property type="protein sequence ID" value="RYN61639.1"/>
    <property type="molecule type" value="Genomic_DNA"/>
</dbReference>
<feature type="transmembrane region" description="Helical" evidence="6">
    <location>
        <begin position="135"/>
        <end position="152"/>
    </location>
</feature>
<comment type="caution">
    <text evidence="8">The sequence shown here is derived from an EMBL/GenBank/DDBJ whole genome shotgun (WGS) entry which is preliminary data.</text>
</comment>
<evidence type="ECO:0000256" key="1">
    <source>
        <dbReference type="ARBA" id="ARBA00004141"/>
    </source>
</evidence>
<dbReference type="VEuPathDB" id="FungiDB:CC77DRAFT_924755"/>
<keyword evidence="2 6" id="KW-0812">Transmembrane</keyword>
<proteinExistence type="inferred from homology"/>
<keyword evidence="3 6" id="KW-1133">Transmembrane helix</keyword>
<dbReference type="InterPro" id="IPR052337">
    <property type="entry name" value="SAT4-like"/>
</dbReference>
<gene>
    <name evidence="8" type="ORF">AA0117_g12962</name>
</gene>
<feature type="transmembrane region" description="Helical" evidence="6">
    <location>
        <begin position="103"/>
        <end position="123"/>
    </location>
</feature>
<feature type="transmembrane region" description="Helical" evidence="6">
    <location>
        <begin position="182"/>
        <end position="203"/>
    </location>
</feature>
<dbReference type="Proteomes" id="UP000291422">
    <property type="component" value="Unassembled WGS sequence"/>
</dbReference>
<feature type="transmembrane region" description="Helical" evidence="6">
    <location>
        <begin position="12"/>
        <end position="33"/>
    </location>
</feature>
<protein>
    <recommendedName>
        <fullName evidence="7">Rhodopsin domain-containing protein</fullName>
    </recommendedName>
</protein>
<dbReference type="PANTHER" id="PTHR33048">
    <property type="entry name" value="PTH11-LIKE INTEGRAL MEMBRANE PROTEIN (AFU_ORTHOLOGUE AFUA_5G11245)"/>
    <property type="match status" value="1"/>
</dbReference>
<evidence type="ECO:0000256" key="6">
    <source>
        <dbReference type="SAM" id="Phobius"/>
    </source>
</evidence>
<evidence type="ECO:0000256" key="5">
    <source>
        <dbReference type="ARBA" id="ARBA00038359"/>
    </source>
</evidence>
<feature type="transmembrane region" description="Helical" evidence="6">
    <location>
        <begin position="215"/>
        <end position="234"/>
    </location>
</feature>
<keyword evidence="4 6" id="KW-0472">Membrane</keyword>
<accession>A0A4Q4MXB3</accession>
<feature type="transmembrane region" description="Helical" evidence="6">
    <location>
        <begin position="45"/>
        <end position="69"/>
    </location>
</feature>
<evidence type="ECO:0000256" key="3">
    <source>
        <dbReference type="ARBA" id="ARBA00022989"/>
    </source>
</evidence>
<dbReference type="AlphaFoldDB" id="A0A4Q4MXB3"/>
<evidence type="ECO:0000259" key="7">
    <source>
        <dbReference type="Pfam" id="PF20684"/>
    </source>
</evidence>
<comment type="subcellular location">
    <subcellularLocation>
        <location evidence="1">Membrane</location>
        <topology evidence="1">Multi-pass membrane protein</topology>
    </subcellularLocation>
</comment>
<dbReference type="Pfam" id="PF20684">
    <property type="entry name" value="Fung_rhodopsin"/>
    <property type="match status" value="1"/>
</dbReference>
<dbReference type="GO" id="GO:0016020">
    <property type="term" value="C:membrane"/>
    <property type="evidence" value="ECO:0007669"/>
    <property type="project" value="UniProtKB-SubCell"/>
</dbReference>
<feature type="domain" description="Rhodopsin" evidence="7">
    <location>
        <begin position="27"/>
        <end position="270"/>
    </location>
</feature>
<dbReference type="InterPro" id="IPR049326">
    <property type="entry name" value="Rhodopsin_dom_fungi"/>
</dbReference>
<feature type="transmembrane region" description="Helical" evidence="6">
    <location>
        <begin position="246"/>
        <end position="266"/>
    </location>
</feature>
<evidence type="ECO:0000256" key="2">
    <source>
        <dbReference type="ARBA" id="ARBA00022692"/>
    </source>
</evidence>
<evidence type="ECO:0000313" key="9">
    <source>
        <dbReference type="Proteomes" id="UP000291422"/>
    </source>
</evidence>
<name>A0A4Q4MXB3_ALTAL</name>
<evidence type="ECO:0000313" key="8">
    <source>
        <dbReference type="EMBL" id="RYN61639.1"/>
    </source>
</evidence>
<comment type="similarity">
    <text evidence="5">Belongs to the SAT4 family.</text>
</comment>
<sequence>MAYFIDGRDCMIAEWIFFVVACAFVVLRIYTHLVCSCKRLNWSEILLVASAIDALGLIICDTLTFQMGVLDDYQTSEKLYKPRGFTMTVTDTCNLKISFASNYFYDFGLGLPKLSMLAFYWTFFDLNRHRTVRKLLLLMTAFLVACYLTSLFDDTFFCGKDVSVQWSQEEGACSVFYAQEPFILNFTLGLTCYLVVYMLPATLLIRGILETSTGVILILAMGALPIVTGIVRFICLKVGTGQENLVYVLSMVELALAIIAASLPGLKMLWLRDSRGSGVGLTTATELCEDKKSSESDTAAPEQV</sequence>
<organism evidence="8 9">
    <name type="scientific">Alternaria alternata</name>
    <name type="common">Alternaria rot fungus</name>
    <name type="synonym">Torula alternata</name>
    <dbReference type="NCBI Taxonomy" id="5599"/>
    <lineage>
        <taxon>Eukaryota</taxon>
        <taxon>Fungi</taxon>
        <taxon>Dikarya</taxon>
        <taxon>Ascomycota</taxon>
        <taxon>Pezizomycotina</taxon>
        <taxon>Dothideomycetes</taxon>
        <taxon>Pleosporomycetidae</taxon>
        <taxon>Pleosporales</taxon>
        <taxon>Pleosporineae</taxon>
        <taxon>Pleosporaceae</taxon>
        <taxon>Alternaria</taxon>
        <taxon>Alternaria sect. Alternaria</taxon>
        <taxon>Alternaria alternata complex</taxon>
    </lineage>
</organism>
<evidence type="ECO:0000256" key="4">
    <source>
        <dbReference type="ARBA" id="ARBA00023136"/>
    </source>
</evidence>